<reference evidence="1" key="1">
    <citation type="submission" date="2020-03" db="EMBL/GenBank/DDBJ databases">
        <title>The deep terrestrial virosphere.</title>
        <authorList>
            <person name="Holmfeldt K."/>
            <person name="Nilsson E."/>
            <person name="Simone D."/>
            <person name="Lopez-Fernandez M."/>
            <person name="Wu X."/>
            <person name="de Brujin I."/>
            <person name="Lundin D."/>
            <person name="Andersson A."/>
            <person name="Bertilsson S."/>
            <person name="Dopson M."/>
        </authorList>
    </citation>
    <scope>NUCLEOTIDE SEQUENCE</scope>
    <source>
        <strain evidence="2">MM415A00821</strain>
        <strain evidence="1">MM415B01315</strain>
    </source>
</reference>
<accession>A0A6M3IS89</accession>
<name>A0A6M3IS89_9ZZZZ</name>
<dbReference type="EMBL" id="MT141364">
    <property type="protein sequence ID" value="QJA59312.1"/>
    <property type="molecule type" value="Genomic_DNA"/>
</dbReference>
<organism evidence="1">
    <name type="scientific">viral metagenome</name>
    <dbReference type="NCBI Taxonomy" id="1070528"/>
    <lineage>
        <taxon>unclassified sequences</taxon>
        <taxon>metagenomes</taxon>
        <taxon>organismal metagenomes</taxon>
    </lineage>
</organism>
<dbReference type="AlphaFoldDB" id="A0A6M3IS89"/>
<gene>
    <name evidence="2" type="ORF">MM415A00821_0012</name>
    <name evidence="1" type="ORF">MM415B01315_0021</name>
</gene>
<evidence type="ECO:0000313" key="2">
    <source>
        <dbReference type="EMBL" id="QJA79890.1"/>
    </source>
</evidence>
<protein>
    <submittedName>
        <fullName evidence="1">Uncharacterized protein</fullName>
    </submittedName>
</protein>
<dbReference type="EMBL" id="MT142398">
    <property type="protein sequence ID" value="QJA79890.1"/>
    <property type="molecule type" value="Genomic_DNA"/>
</dbReference>
<sequence length="58" mass="6842">MNNDITYREIEDLRLTYCEACKGQVSMLETNCYEDCSGFQDELKYMRKETTNDTNINS</sequence>
<evidence type="ECO:0000313" key="1">
    <source>
        <dbReference type="EMBL" id="QJA59312.1"/>
    </source>
</evidence>
<proteinExistence type="predicted"/>